<dbReference type="AlphaFoldDB" id="A0A401FXS1"/>
<dbReference type="Proteomes" id="UP000288096">
    <property type="component" value="Unassembled WGS sequence"/>
</dbReference>
<protein>
    <recommendedName>
        <fullName evidence="3">PAS domain-containing protein</fullName>
    </recommendedName>
</protein>
<comment type="caution">
    <text evidence="1">The sequence shown here is derived from an EMBL/GenBank/DDBJ whole genome shotgun (WGS) entry which is preliminary data.</text>
</comment>
<dbReference type="EMBL" id="BEXT01000001">
    <property type="protein sequence ID" value="GBC61760.1"/>
    <property type="molecule type" value="Genomic_DNA"/>
</dbReference>
<dbReference type="RefSeq" id="WP_124329007.1">
    <property type="nucleotide sequence ID" value="NZ_BEXT01000001.1"/>
</dbReference>
<evidence type="ECO:0000313" key="2">
    <source>
        <dbReference type="Proteomes" id="UP000288096"/>
    </source>
</evidence>
<reference evidence="2" key="1">
    <citation type="submission" date="2017-11" db="EMBL/GenBank/DDBJ databases">
        <authorList>
            <person name="Watanabe M."/>
            <person name="Kojima H."/>
        </authorList>
    </citation>
    <scope>NUCLEOTIDE SEQUENCE [LARGE SCALE GENOMIC DNA]</scope>
    <source>
        <strain evidence="2">Tokyo 01</strain>
    </source>
</reference>
<organism evidence="1 2">
    <name type="scientific">Desulfonema ishimotonii</name>
    <dbReference type="NCBI Taxonomy" id="45657"/>
    <lineage>
        <taxon>Bacteria</taxon>
        <taxon>Pseudomonadati</taxon>
        <taxon>Thermodesulfobacteriota</taxon>
        <taxon>Desulfobacteria</taxon>
        <taxon>Desulfobacterales</taxon>
        <taxon>Desulfococcaceae</taxon>
        <taxon>Desulfonema</taxon>
    </lineage>
</organism>
<dbReference type="InterPro" id="IPR035965">
    <property type="entry name" value="PAS-like_dom_sf"/>
</dbReference>
<name>A0A401FXS1_9BACT</name>
<dbReference type="SUPFAM" id="SSF55785">
    <property type="entry name" value="PYP-like sensor domain (PAS domain)"/>
    <property type="match status" value="1"/>
</dbReference>
<sequence>MAQYTMLEKDFQEISARFKTCEAEFNTPYDLFKSFVDNDAERVLLPDTGYSLKHINHAALELFSVPGESDMPDRKISDFMPYKDALRLKAKIDRAFIKGEKEKVKDVRFRLPDNALAKLKMKIVGVRYQDRPSVKLVIR</sequence>
<accession>A0A401FXS1</accession>
<gene>
    <name evidence="1" type="ORF">DENIS_2722</name>
</gene>
<evidence type="ECO:0000313" key="1">
    <source>
        <dbReference type="EMBL" id="GBC61760.1"/>
    </source>
</evidence>
<proteinExistence type="predicted"/>
<keyword evidence="2" id="KW-1185">Reference proteome</keyword>
<reference evidence="2" key="2">
    <citation type="submission" date="2019-01" db="EMBL/GenBank/DDBJ databases">
        <title>Genome sequence of Desulfonema ishimotonii strain Tokyo 01.</title>
        <authorList>
            <person name="Fukui M."/>
        </authorList>
    </citation>
    <scope>NUCLEOTIDE SEQUENCE [LARGE SCALE GENOMIC DNA]</scope>
    <source>
        <strain evidence="2">Tokyo 01</strain>
    </source>
</reference>
<evidence type="ECO:0008006" key="3">
    <source>
        <dbReference type="Google" id="ProtNLM"/>
    </source>
</evidence>